<accession>A3XNU3</accession>
<feature type="compositionally biased region" description="Polar residues" evidence="1">
    <location>
        <begin position="82"/>
        <end position="91"/>
    </location>
</feature>
<evidence type="ECO:0000313" key="2">
    <source>
        <dbReference type="EMBL" id="EAQ48774.1"/>
    </source>
</evidence>
<evidence type="ECO:0000313" key="3">
    <source>
        <dbReference type="Proteomes" id="UP000001601"/>
    </source>
</evidence>
<feature type="region of interest" description="Disordered" evidence="1">
    <location>
        <begin position="37"/>
        <end position="100"/>
    </location>
</feature>
<dbReference type="AlphaFoldDB" id="A3XNU3"/>
<dbReference type="HOGENOM" id="CLU_175285_0_0_10"/>
<keyword evidence="3" id="KW-1185">Reference proteome</keyword>
<dbReference type="Proteomes" id="UP000001601">
    <property type="component" value="Unassembled WGS sequence"/>
</dbReference>
<dbReference type="STRING" id="398720.MED217_09505"/>
<gene>
    <name evidence="2" type="ORF">MED217_09505</name>
</gene>
<feature type="compositionally biased region" description="Basic and acidic residues" evidence="1">
    <location>
        <begin position="40"/>
        <end position="58"/>
    </location>
</feature>
<proteinExistence type="predicted"/>
<dbReference type="EMBL" id="AANC01000007">
    <property type="protein sequence ID" value="EAQ48774.1"/>
    <property type="molecule type" value="Genomic_DNA"/>
</dbReference>
<sequence length="100" mass="11539">MYIFYLLSKEKVMSTKEKQKADYNPDLTKEDLDLLNQKNIHKDGGVDEQLRDRKKDVDFTGSDLDIPTGSDQNNLKDEENKLYSQGGSRNNNLEEQKGKL</sequence>
<protein>
    <submittedName>
        <fullName evidence="2">Uncharacterized protein</fullName>
    </submittedName>
</protein>
<reference evidence="2 3" key="1">
    <citation type="journal article" date="2007" name="Nature">
        <title>Light stimulates growth of proteorhodopsin-containing marine Flavobacteria.</title>
        <authorList>
            <person name="Gomez-Consarnau L."/>
            <person name="Gonzalez J.M."/>
            <person name="Coll-Llado M."/>
            <person name="Gourdon P."/>
            <person name="Pascher T."/>
            <person name="Neutze R."/>
            <person name="Pedros-Alio C."/>
            <person name="Pinhassi J."/>
        </authorList>
    </citation>
    <scope>NUCLEOTIDE SEQUENCE [LARGE SCALE GENOMIC DNA]</scope>
    <source>
        <strain evidence="2 3">MED217</strain>
    </source>
</reference>
<evidence type="ECO:0000256" key="1">
    <source>
        <dbReference type="SAM" id="MobiDB-lite"/>
    </source>
</evidence>
<organism evidence="2 3">
    <name type="scientific">Leeuwenhoekiella blandensis (strain CECT 7118 / CCUG 51940 / KCTC 22103 / MED217)</name>
    <name type="common">Flavobacterium sp. (strain MED217)</name>
    <dbReference type="NCBI Taxonomy" id="398720"/>
    <lineage>
        <taxon>Bacteria</taxon>
        <taxon>Pseudomonadati</taxon>
        <taxon>Bacteroidota</taxon>
        <taxon>Flavobacteriia</taxon>
        <taxon>Flavobacteriales</taxon>
        <taxon>Flavobacteriaceae</taxon>
        <taxon>Leeuwenhoekiella</taxon>
    </lineage>
</organism>
<name>A3XNU3_LEEBM</name>
<comment type="caution">
    <text evidence="2">The sequence shown here is derived from an EMBL/GenBank/DDBJ whole genome shotgun (WGS) entry which is preliminary data.</text>
</comment>
<dbReference type="eggNOG" id="ENOG5032YKJ">
    <property type="taxonomic scope" value="Bacteria"/>
</dbReference>